<dbReference type="GeneID" id="7829269"/>
<gene>
    <name evidence="3" type="ORF">TTHERM_00133460</name>
</gene>
<feature type="compositionally biased region" description="Polar residues" evidence="2">
    <location>
        <begin position="120"/>
        <end position="133"/>
    </location>
</feature>
<keyword evidence="4" id="KW-1185">Reference proteome</keyword>
<dbReference type="Gene3D" id="2.20.110.10">
    <property type="entry name" value="Histone H3 K4-specific methyltransferase SET7/9 N-terminal domain"/>
    <property type="match status" value="4"/>
</dbReference>
<dbReference type="PANTHER" id="PTHR23084:SF263">
    <property type="entry name" value="MORN REPEAT-CONTAINING PROTEIN 1"/>
    <property type="match status" value="1"/>
</dbReference>
<dbReference type="SUPFAM" id="SSF82185">
    <property type="entry name" value="Histone H3 K4-specific methyltransferase SET7/9 N-terminal domain"/>
    <property type="match status" value="3"/>
</dbReference>
<evidence type="ECO:0000313" key="4">
    <source>
        <dbReference type="Proteomes" id="UP000009168"/>
    </source>
</evidence>
<dbReference type="Proteomes" id="UP000009168">
    <property type="component" value="Unassembled WGS sequence"/>
</dbReference>
<dbReference type="STRING" id="312017.I7M8N9"/>
<reference evidence="4" key="1">
    <citation type="journal article" date="2006" name="PLoS Biol.">
        <title>Macronuclear genome sequence of the ciliate Tetrahymena thermophila, a model eukaryote.</title>
        <authorList>
            <person name="Eisen J.A."/>
            <person name="Coyne R.S."/>
            <person name="Wu M."/>
            <person name="Wu D."/>
            <person name="Thiagarajan M."/>
            <person name="Wortman J.R."/>
            <person name="Badger J.H."/>
            <person name="Ren Q."/>
            <person name="Amedeo P."/>
            <person name="Jones K.M."/>
            <person name="Tallon L.J."/>
            <person name="Delcher A.L."/>
            <person name="Salzberg S.L."/>
            <person name="Silva J.C."/>
            <person name="Haas B.J."/>
            <person name="Majoros W.H."/>
            <person name="Farzad M."/>
            <person name="Carlton J.M."/>
            <person name="Smith R.K. Jr."/>
            <person name="Garg J."/>
            <person name="Pearlman R.E."/>
            <person name="Karrer K.M."/>
            <person name="Sun L."/>
            <person name="Manning G."/>
            <person name="Elde N.C."/>
            <person name="Turkewitz A.P."/>
            <person name="Asai D.J."/>
            <person name="Wilkes D.E."/>
            <person name="Wang Y."/>
            <person name="Cai H."/>
            <person name="Collins K."/>
            <person name="Stewart B.A."/>
            <person name="Lee S.R."/>
            <person name="Wilamowska K."/>
            <person name="Weinberg Z."/>
            <person name="Ruzzo W.L."/>
            <person name="Wloga D."/>
            <person name="Gaertig J."/>
            <person name="Frankel J."/>
            <person name="Tsao C.-C."/>
            <person name="Gorovsky M.A."/>
            <person name="Keeling P.J."/>
            <person name="Waller R.F."/>
            <person name="Patron N.J."/>
            <person name="Cherry J.M."/>
            <person name="Stover N.A."/>
            <person name="Krieger C.J."/>
            <person name="del Toro C."/>
            <person name="Ryder H.F."/>
            <person name="Williamson S.C."/>
            <person name="Barbeau R.A."/>
            <person name="Hamilton E.P."/>
            <person name="Orias E."/>
        </authorList>
    </citation>
    <scope>NUCLEOTIDE SEQUENCE [LARGE SCALE GENOMIC DNA]</scope>
    <source>
        <strain evidence="4">SB210</strain>
    </source>
</reference>
<feature type="region of interest" description="Disordered" evidence="2">
    <location>
        <begin position="727"/>
        <end position="849"/>
    </location>
</feature>
<accession>I7M8N9</accession>
<dbReference type="FunFam" id="2.20.110.10:FF:000002">
    <property type="entry name" value="Phosphatidylinositol 4-phosphate 5-kinase 8"/>
    <property type="match status" value="1"/>
</dbReference>
<feature type="compositionally biased region" description="Polar residues" evidence="2">
    <location>
        <begin position="749"/>
        <end position="758"/>
    </location>
</feature>
<evidence type="ECO:0000256" key="1">
    <source>
        <dbReference type="ARBA" id="ARBA00022737"/>
    </source>
</evidence>
<dbReference type="InterPro" id="IPR003409">
    <property type="entry name" value="MORN"/>
</dbReference>
<proteinExistence type="predicted"/>
<sequence length="940" mass="107928">MKETSHNFEDSSQNPPEKEAANKNTQQYNRNNSYQKVSDPPQDKQLNLKEIQQAKEFQKNDIGSGEPSTRIQTQSQHPMSSGSNKNNQNGSIQQDLNSTNIQSSNQQSPQMNSINYKPGKNQTPQSSNNKENIISGQNSIDMQISNVDDQYISQRQQPQQMGYSSRIRNQKSDSFIDESNLNRSHHNMIVAIDNQGTTGFGTQSQIFEGNFNTQQQAVFQRILYLKEQIQALQDHDSLLEFFKAYTVHNPDIITIDEILKSEHVKLKRYKQSVYFGDMINNQRCGKGIMIYFNGRAYEGEWQNDYKFGRGFELYPNGNRYEGYFVNGKSEGMGTYVWANNEIYDGQWLGGMKHGSGMWRGPKGDSYIGEWKFGKSDGYGVHTWVNGDRYEGQFKVCLKHGEGSERFSNGDLYQGQYVNGRPEGYGEYTWANNSHYKGTFKNGLRHGKGVWRRNLQDINSDKYEGEYQNDKKCGFGVFRWASGNEFRGNYFDDLRHGYGEMFWTDGSYYKGFWERGIQSGEGELFIPGEGVKRGLFVNNIFKGNCVSDEDEFVNKQQQNLIQYNQQQQLFRESSKFRLSPTKQQNLSKSVLRNKAPQNAQKHNSVSPNHTSLSKRTPSKSSTKKNLPDSVQKSNGKIGIKQTPSRKSAMLNSTNSNSKNLKSFLQDENIIPESSKSNQNSSIENNPIFSKEAIKQSNSNIEGNGNDNDQNTQQNQDKYKETANYLRNSYTEEDQANHIRNSSDEQRRTKSSNGNNLNAKINQQPYNKIYNNNNSNSQISSNNQDKRRSISVSGNRPNFFMPNLRNSSITPNPNKNNSFANNQHSVLPQINGSGVNNKEDSIERKKNGRKQKQILLKKHEIILWKNLRPKLNLRKGMYKDYTDPITVQRIRMLLHPPVWKPAGISNLDYSPEREKSSDKFNEVNHSLSHIYTNQKRLNSNYQ</sequence>
<feature type="compositionally biased region" description="Basic and acidic residues" evidence="2">
    <location>
        <begin position="733"/>
        <end position="746"/>
    </location>
</feature>
<dbReference type="EMBL" id="GG662639">
    <property type="protein sequence ID" value="EAR99380.2"/>
    <property type="molecule type" value="Genomic_DNA"/>
</dbReference>
<feature type="compositionally biased region" description="Low complexity" evidence="2">
    <location>
        <begin position="810"/>
        <end position="820"/>
    </location>
</feature>
<dbReference type="RefSeq" id="XP_001019625.2">
    <property type="nucleotide sequence ID" value="XM_001019625.2"/>
</dbReference>
<evidence type="ECO:0000256" key="2">
    <source>
        <dbReference type="SAM" id="MobiDB-lite"/>
    </source>
</evidence>
<protein>
    <submittedName>
        <fullName evidence="3">MORN motif protein</fullName>
    </submittedName>
</protein>
<evidence type="ECO:0000313" key="3">
    <source>
        <dbReference type="EMBL" id="EAR99380.2"/>
    </source>
</evidence>
<feature type="compositionally biased region" description="Low complexity" evidence="2">
    <location>
        <begin position="759"/>
        <end position="781"/>
    </location>
</feature>
<feature type="compositionally biased region" description="Polar residues" evidence="2">
    <location>
        <begin position="66"/>
        <end position="79"/>
    </location>
</feature>
<feature type="compositionally biased region" description="Low complexity" evidence="2">
    <location>
        <begin position="80"/>
        <end position="115"/>
    </location>
</feature>
<dbReference type="eggNOG" id="KOG0229">
    <property type="taxonomic scope" value="Eukaryota"/>
</dbReference>
<dbReference type="SMART" id="SM00698">
    <property type="entry name" value="MORN"/>
    <property type="match status" value="11"/>
</dbReference>
<feature type="region of interest" description="Disordered" evidence="2">
    <location>
        <begin position="1"/>
        <end position="133"/>
    </location>
</feature>
<feature type="compositionally biased region" description="Polar residues" evidence="2">
    <location>
        <begin position="821"/>
        <end position="834"/>
    </location>
</feature>
<dbReference type="InParanoid" id="I7M8N9"/>
<keyword evidence="1" id="KW-0677">Repeat</keyword>
<feature type="compositionally biased region" description="Polar residues" evidence="2">
    <location>
        <begin position="22"/>
        <end position="36"/>
    </location>
</feature>
<dbReference type="KEGG" id="tet:TTHERM_00133460"/>
<feature type="region of interest" description="Disordered" evidence="2">
    <location>
        <begin position="575"/>
        <end position="657"/>
    </location>
</feature>
<dbReference type="Pfam" id="PF02493">
    <property type="entry name" value="MORN"/>
    <property type="match status" value="11"/>
</dbReference>
<dbReference type="PANTHER" id="PTHR23084">
    <property type="entry name" value="PHOSPHATIDYLINOSITOL-4-PHOSPHATE 5-KINASE RELATED"/>
    <property type="match status" value="1"/>
</dbReference>
<name>I7M8N9_TETTS</name>
<feature type="compositionally biased region" description="Polar residues" evidence="2">
    <location>
        <begin position="579"/>
        <end position="608"/>
    </location>
</feature>
<organism evidence="3 4">
    <name type="scientific">Tetrahymena thermophila (strain SB210)</name>
    <dbReference type="NCBI Taxonomy" id="312017"/>
    <lineage>
        <taxon>Eukaryota</taxon>
        <taxon>Sar</taxon>
        <taxon>Alveolata</taxon>
        <taxon>Ciliophora</taxon>
        <taxon>Intramacronucleata</taxon>
        <taxon>Oligohymenophorea</taxon>
        <taxon>Hymenostomatida</taxon>
        <taxon>Tetrahymenina</taxon>
        <taxon>Tetrahymenidae</taxon>
        <taxon>Tetrahymena</taxon>
    </lineage>
</organism>
<dbReference type="OrthoDB" id="287158at2759"/>
<feature type="compositionally biased region" description="Low complexity" evidence="2">
    <location>
        <begin position="609"/>
        <end position="623"/>
    </location>
</feature>
<dbReference type="AlphaFoldDB" id="I7M8N9"/>